<evidence type="ECO:0000313" key="3">
    <source>
        <dbReference type="Proteomes" id="UP000252591"/>
    </source>
</evidence>
<dbReference type="KEGG" id="vg:54995205"/>
<sequence length="69" mass="7119">MPKQEVTQRAIDPAPLTAENTQGVEFGGQAPEDDKSTSETGVKSATINKTTSGSGGIRAAIKAKTSTKK</sequence>
<dbReference type="InterPro" id="IPR020134">
    <property type="entry name" value="Phage_T7-like_6.7"/>
</dbReference>
<dbReference type="EMBL" id="MH370477">
    <property type="protein sequence ID" value="AXC34581.1"/>
    <property type="molecule type" value="Genomic_DNA"/>
</dbReference>
<accession>A0A2Z5H3E7</accession>
<dbReference type="RefSeq" id="YP_009804611.1">
    <property type="nucleotide sequence ID" value="NC_048002.1"/>
</dbReference>
<evidence type="ECO:0000256" key="1">
    <source>
        <dbReference type="SAM" id="MobiDB-lite"/>
    </source>
</evidence>
<evidence type="ECO:0000313" key="2">
    <source>
        <dbReference type="EMBL" id="AXC34581.1"/>
    </source>
</evidence>
<feature type="compositionally biased region" description="Polar residues" evidence="1">
    <location>
        <begin position="38"/>
        <end position="52"/>
    </location>
</feature>
<protein>
    <submittedName>
        <fullName evidence="2">Uncharacterized protein</fullName>
    </submittedName>
</protein>
<feature type="region of interest" description="Disordered" evidence="1">
    <location>
        <begin position="1"/>
        <end position="69"/>
    </location>
</feature>
<reference evidence="2" key="1">
    <citation type="submission" date="2018-05" db="EMBL/GenBank/DDBJ databases">
        <title>Genome sequence of Escherichia coli phage SRT7.</title>
        <authorList>
            <person name="Fan X."/>
            <person name="Zhao K."/>
            <person name="Song S."/>
            <person name="Zhao Z."/>
        </authorList>
    </citation>
    <scope>NUCLEOTIDE SEQUENCE [LARGE SCALE GENOMIC DNA]</scope>
</reference>
<keyword evidence="3" id="KW-1185">Reference proteome</keyword>
<proteinExistence type="predicted"/>
<organism evidence="2 3">
    <name type="scientific">Escherichia phage SRT7</name>
    <dbReference type="NCBI Taxonomy" id="2268589"/>
    <lineage>
        <taxon>Viruses</taxon>
        <taxon>Duplodnaviria</taxon>
        <taxon>Heunggongvirae</taxon>
        <taxon>Uroviricota</taxon>
        <taxon>Caudoviricetes</taxon>
        <taxon>Autographivirales</taxon>
        <taxon>Autotranscriptaviridae</taxon>
        <taxon>Studiervirinae</taxon>
        <taxon>Foetvirus</taxon>
        <taxon>Foetvirus P1723</taxon>
        <taxon>Foetvirus SRT7</taxon>
    </lineage>
</organism>
<dbReference type="Pfam" id="PF17570">
    <property type="entry name" value="T7-like_gp67"/>
    <property type="match status" value="1"/>
</dbReference>
<dbReference type="Proteomes" id="UP000252591">
    <property type="component" value="Segment"/>
</dbReference>
<name>A0A2Z5H3E7_9CAUD</name>
<dbReference type="GeneID" id="54995205"/>